<comment type="similarity">
    <text evidence="5">Belongs to the TRAFAC class TrmE-Era-EngA-EngB-Septin-like GTPase superfamily. AIG1/Toc34/Toc159-like paraseptin GTPase family. IAN subfamily.</text>
</comment>
<dbReference type="PROSITE" id="PS51720">
    <property type="entry name" value="G_AIG1"/>
    <property type="match status" value="4"/>
</dbReference>
<dbReference type="AlphaFoldDB" id="A0A9Q9ZEQ2"/>
<evidence type="ECO:0000256" key="11">
    <source>
        <dbReference type="ARBA" id="ARBA00023128"/>
    </source>
</evidence>
<dbReference type="KEGG" id="ccar:109067348"/>
<evidence type="ECO:0000256" key="15">
    <source>
        <dbReference type="ARBA" id="ARBA00077278"/>
    </source>
</evidence>
<keyword evidence="7" id="KW-0677">Repeat</keyword>
<feature type="domain" description="AIG1-type G" evidence="17">
    <location>
        <begin position="207"/>
        <end position="401"/>
    </location>
</feature>
<evidence type="ECO:0000256" key="2">
    <source>
        <dbReference type="ARBA" id="ARBA00004240"/>
    </source>
</evidence>
<dbReference type="FunFam" id="3.40.50.300:FF:000536">
    <property type="entry name" value="GTPase IMAP family member 8"/>
    <property type="match status" value="1"/>
</dbReference>
<reference evidence="18" key="1">
    <citation type="submission" date="2025-08" db="UniProtKB">
        <authorList>
            <consortium name="RefSeq"/>
        </authorList>
    </citation>
    <scope>IDENTIFICATION</scope>
    <source>
        <tissue evidence="18">Muscle</tissue>
    </source>
</reference>
<dbReference type="GO" id="GO:0005739">
    <property type="term" value="C:mitochondrion"/>
    <property type="evidence" value="ECO:0007669"/>
    <property type="project" value="UniProtKB-SubCell"/>
</dbReference>
<keyword evidence="16" id="KW-0812">Transmembrane</keyword>
<keyword evidence="16" id="KW-1133">Transmembrane helix</keyword>
<keyword evidence="11" id="KW-0496">Mitochondrion</keyword>
<feature type="domain" description="AIG1-type G" evidence="17">
    <location>
        <begin position="408"/>
        <end position="604"/>
    </location>
</feature>
<dbReference type="Proteomes" id="UP001155660">
    <property type="component" value="Chromosome B4"/>
</dbReference>
<feature type="domain" description="AIG1-type G" evidence="17">
    <location>
        <begin position="614"/>
        <end position="800"/>
    </location>
</feature>
<dbReference type="InterPro" id="IPR006703">
    <property type="entry name" value="G_AIG1"/>
</dbReference>
<evidence type="ECO:0000256" key="5">
    <source>
        <dbReference type="ARBA" id="ARBA00008535"/>
    </source>
</evidence>
<dbReference type="PANTHER" id="PTHR10903:SF188">
    <property type="entry name" value="GTPASE IMAP FAMILY MEMBER 2-LIKE-RELATED"/>
    <property type="match status" value="1"/>
</dbReference>
<comment type="function">
    <text evidence="13">Exerts an anti-apoptotic effect in the immune system and is involved in responses to infections.</text>
</comment>
<accession>A0A9Q9ZEQ2</accession>
<evidence type="ECO:0000256" key="4">
    <source>
        <dbReference type="ARBA" id="ARBA00004555"/>
    </source>
</evidence>
<dbReference type="GeneID" id="109067348"/>
<dbReference type="InterPro" id="IPR045058">
    <property type="entry name" value="GIMA/IAN/Toc"/>
</dbReference>
<evidence type="ECO:0000256" key="1">
    <source>
        <dbReference type="ARBA" id="ARBA00004173"/>
    </source>
</evidence>
<gene>
    <name evidence="18" type="primary">LOC109067348</name>
</gene>
<evidence type="ECO:0000313" key="18">
    <source>
        <dbReference type="RefSeq" id="XP_018939853.2"/>
    </source>
</evidence>
<evidence type="ECO:0000256" key="6">
    <source>
        <dbReference type="ARBA" id="ARBA00022490"/>
    </source>
</evidence>
<feature type="domain" description="AIG1-type G" evidence="17">
    <location>
        <begin position="1"/>
        <end position="197"/>
    </location>
</feature>
<dbReference type="GO" id="GO:0005794">
    <property type="term" value="C:Golgi apparatus"/>
    <property type="evidence" value="ECO:0007669"/>
    <property type="project" value="UniProtKB-SubCell"/>
</dbReference>
<name>A0A9Q9ZEQ2_CYPCA</name>
<dbReference type="OrthoDB" id="425923at2759"/>
<keyword evidence="10" id="KW-0333">Golgi apparatus</keyword>
<keyword evidence="16" id="KW-0472">Membrane</keyword>
<dbReference type="Pfam" id="PF04548">
    <property type="entry name" value="AIG1"/>
    <property type="match status" value="4"/>
</dbReference>
<sequence>MKRRSCGTGSPEMASLAAIETKTLSDSVLSLLWRQVELVECSPPRPCTPVQIVVLGCVPGGRAVFQPNQSERRGCIEKSAPGPHAFLVVIRLCVKYTAEEKNTVKWIQENFGKKAAHYTIILFTHADDLDGKPLDEYITESDDLQALVFKCSGRFHSFNNKDRTNRDQVTELLRKIENMVEANGQQHYTNDMYQEAQRKINIEQFWFEKPRIVLLGKTGSGKTKTRKNIVGRERNNSPNSATETCEQKEACVAGKSMRIIDTPGLIDASEEKIKDEIEKLVSMSHSGPHVFLLVIKLGRFIDEDKNIIKWIQKNFGEDVLHHTIILFTHADQLKGKSLDEYIRDTPDLQEFTKGFGGRFHSFNNENMENRDQVSELLKNIEKMVERNEWRYYTSQMISKAQRRKLFWSGKPRFVLLGKTRSGKSTTGNTIVGQDRFMRRNSTDFATKSSKLHKAYVDGKRMKIIDTPGFIDAPQKNKNEIVKFVEQSAPGPHVFLLVLRLDVRLTEKEKNIVRWIQENFGVEAARYTIVLFTHDDALEGNPLEEHIRENNDLQALVNYCGGRYHSFNNKDMANHSQVPKLLEKIEEMMERNEGEHNTEMNQDAQMILDRSHFWSENPRIVLLGKTGSGKTSAVETIVGRESFTKTCKLQEACVAEKNVTIIDTPGLTDASEKIKNEIKKFVSKSVPSPLVFLLVIRLDEIFTDEETNKVNSWIQENFGEVAARHTIILFTHVDHLSGKSVVKYISERRFLQSLIDSCSGRFHSFNNQNRNDQNQVIELLKIAEKMAEGNELEDETNEKCRGFVKNGIRRLRNIAIGAGTTGTVAIVAGGIALGVTEVVLAPALGVTVGIVAVVGAVVAGGLAIYKRFA</sequence>
<dbReference type="FunFam" id="3.40.50.300:FF:000366">
    <property type="entry name" value="GTPase, IMAP family member 2"/>
    <property type="match status" value="2"/>
</dbReference>
<comment type="subcellular location">
    <subcellularLocation>
        <location evidence="3">Cytoplasm</location>
        <location evidence="3">Cytosol</location>
    </subcellularLocation>
    <subcellularLocation>
        <location evidence="2">Endoplasmic reticulum</location>
    </subcellularLocation>
    <subcellularLocation>
        <location evidence="4">Golgi apparatus</location>
    </subcellularLocation>
    <subcellularLocation>
        <location evidence="1">Mitochondrion</location>
    </subcellularLocation>
</comment>
<evidence type="ECO:0000256" key="14">
    <source>
        <dbReference type="ARBA" id="ARBA00073539"/>
    </source>
</evidence>
<dbReference type="RefSeq" id="XP_018939853.2">
    <property type="nucleotide sequence ID" value="XM_019084308.2"/>
</dbReference>
<evidence type="ECO:0000256" key="7">
    <source>
        <dbReference type="ARBA" id="ARBA00022737"/>
    </source>
</evidence>
<evidence type="ECO:0000256" key="9">
    <source>
        <dbReference type="ARBA" id="ARBA00022824"/>
    </source>
</evidence>
<dbReference type="GO" id="GO:0005525">
    <property type="term" value="F:GTP binding"/>
    <property type="evidence" value="ECO:0007669"/>
    <property type="project" value="UniProtKB-KW"/>
</dbReference>
<keyword evidence="8" id="KW-0547">Nucleotide-binding</keyword>
<keyword evidence="12" id="KW-0342">GTP-binding</keyword>
<evidence type="ECO:0000256" key="12">
    <source>
        <dbReference type="ARBA" id="ARBA00023134"/>
    </source>
</evidence>
<evidence type="ECO:0000256" key="16">
    <source>
        <dbReference type="SAM" id="Phobius"/>
    </source>
</evidence>
<protein>
    <recommendedName>
        <fullName evidence="14">GTPase IMAP family member 8</fullName>
    </recommendedName>
    <alternativeName>
        <fullName evidence="15">Immune-associated nucleotide-binding protein 9</fullName>
    </alternativeName>
</protein>
<evidence type="ECO:0000256" key="13">
    <source>
        <dbReference type="ARBA" id="ARBA00056809"/>
    </source>
</evidence>
<dbReference type="PANTHER" id="PTHR10903">
    <property type="entry name" value="GTPASE, IMAP FAMILY MEMBER-RELATED"/>
    <property type="match status" value="1"/>
</dbReference>
<feature type="transmembrane region" description="Helical" evidence="16">
    <location>
        <begin position="813"/>
        <end position="832"/>
    </location>
</feature>
<dbReference type="GO" id="GO:0005829">
    <property type="term" value="C:cytosol"/>
    <property type="evidence" value="ECO:0007669"/>
    <property type="project" value="UniProtKB-SubCell"/>
</dbReference>
<keyword evidence="9" id="KW-0256">Endoplasmic reticulum</keyword>
<evidence type="ECO:0000256" key="10">
    <source>
        <dbReference type="ARBA" id="ARBA00023034"/>
    </source>
</evidence>
<evidence type="ECO:0000256" key="3">
    <source>
        <dbReference type="ARBA" id="ARBA00004514"/>
    </source>
</evidence>
<evidence type="ECO:0000256" key="8">
    <source>
        <dbReference type="ARBA" id="ARBA00022741"/>
    </source>
</evidence>
<dbReference type="GO" id="GO:0005783">
    <property type="term" value="C:endoplasmic reticulum"/>
    <property type="evidence" value="ECO:0007669"/>
    <property type="project" value="UniProtKB-SubCell"/>
</dbReference>
<evidence type="ECO:0000259" key="17">
    <source>
        <dbReference type="PROSITE" id="PS51720"/>
    </source>
</evidence>
<feature type="transmembrane region" description="Helical" evidence="16">
    <location>
        <begin position="838"/>
        <end position="864"/>
    </location>
</feature>
<proteinExistence type="inferred from homology"/>
<organism evidence="18">
    <name type="scientific">Cyprinus carpio</name>
    <name type="common">Common carp</name>
    <dbReference type="NCBI Taxonomy" id="7962"/>
    <lineage>
        <taxon>Eukaryota</taxon>
        <taxon>Metazoa</taxon>
        <taxon>Chordata</taxon>
        <taxon>Craniata</taxon>
        <taxon>Vertebrata</taxon>
        <taxon>Euteleostomi</taxon>
        <taxon>Actinopterygii</taxon>
        <taxon>Neopterygii</taxon>
        <taxon>Teleostei</taxon>
        <taxon>Ostariophysi</taxon>
        <taxon>Cypriniformes</taxon>
        <taxon>Cyprinidae</taxon>
        <taxon>Cyprininae</taxon>
        <taxon>Cyprinus</taxon>
    </lineage>
</organism>
<keyword evidence="6" id="KW-0963">Cytoplasm</keyword>